<protein>
    <recommendedName>
        <fullName evidence="14">Steroid C26-monooxygenase</fullName>
    </recommendedName>
    <alternativeName>
        <fullName evidence="15">Cholest-4-en-3-one C26-monooxygenase</fullName>
    </alternativeName>
    <alternativeName>
        <fullName evidence="17">Cholesterol C26-monooxygenase</fullName>
    </alternativeName>
    <alternativeName>
        <fullName evidence="16">Steroid C27-monooxygenase</fullName>
    </alternativeName>
</protein>
<dbReference type="CDD" id="cd11033">
    <property type="entry name" value="CYP142-like"/>
    <property type="match status" value="1"/>
</dbReference>
<dbReference type="PROSITE" id="PS00086">
    <property type="entry name" value="CYTOCHROME_P450"/>
    <property type="match status" value="1"/>
</dbReference>
<keyword evidence="12" id="KW-0753">Steroid metabolism</keyword>
<dbReference type="GO" id="GO:0020037">
    <property type="term" value="F:heme binding"/>
    <property type="evidence" value="ECO:0007669"/>
    <property type="project" value="InterPro"/>
</dbReference>
<dbReference type="GO" id="GO:0005506">
    <property type="term" value="F:iron ion binding"/>
    <property type="evidence" value="ECO:0007669"/>
    <property type="project" value="InterPro"/>
</dbReference>
<evidence type="ECO:0000256" key="6">
    <source>
        <dbReference type="ARBA" id="ARBA00022963"/>
    </source>
</evidence>
<dbReference type="Proteomes" id="UP000467252">
    <property type="component" value="Chromosome"/>
</dbReference>
<evidence type="ECO:0000313" key="20">
    <source>
        <dbReference type="Proteomes" id="UP000467252"/>
    </source>
</evidence>
<dbReference type="Gene3D" id="1.10.630.10">
    <property type="entry name" value="Cytochrome P450"/>
    <property type="match status" value="1"/>
</dbReference>
<keyword evidence="4 18" id="KW-0349">Heme</keyword>
<dbReference type="InterPro" id="IPR017972">
    <property type="entry name" value="Cyt_P450_CS"/>
</dbReference>
<dbReference type="Pfam" id="PF00067">
    <property type="entry name" value="p450"/>
    <property type="match status" value="1"/>
</dbReference>
<dbReference type="RefSeq" id="WP_163898380.1">
    <property type="nucleotide sequence ID" value="NZ_AP022599.1"/>
</dbReference>
<keyword evidence="11" id="KW-1207">Sterol metabolism</keyword>
<dbReference type="PANTHER" id="PTHR46696">
    <property type="entry name" value="P450, PUTATIVE (EUROFUNG)-RELATED"/>
    <property type="match status" value="1"/>
</dbReference>
<gene>
    <name evidence="19" type="ORF">MPUL_13300</name>
</gene>
<dbReference type="PANTHER" id="PTHR46696:SF4">
    <property type="entry name" value="BIOTIN BIOSYNTHESIS CYTOCHROME P450"/>
    <property type="match status" value="1"/>
</dbReference>
<keyword evidence="8 18" id="KW-0408">Iron</keyword>
<evidence type="ECO:0000256" key="1">
    <source>
        <dbReference type="ARBA" id="ARBA00001971"/>
    </source>
</evidence>
<evidence type="ECO:0000256" key="9">
    <source>
        <dbReference type="ARBA" id="ARBA00023033"/>
    </source>
</evidence>
<dbReference type="PRINTS" id="PR00359">
    <property type="entry name" value="BP450"/>
</dbReference>
<evidence type="ECO:0000256" key="7">
    <source>
        <dbReference type="ARBA" id="ARBA00023002"/>
    </source>
</evidence>
<evidence type="ECO:0000256" key="14">
    <source>
        <dbReference type="ARBA" id="ARBA00070775"/>
    </source>
</evidence>
<dbReference type="FunFam" id="1.10.630.10:FF:000018">
    <property type="entry name" value="Cytochrome P450 monooxygenase"/>
    <property type="match status" value="1"/>
</dbReference>
<evidence type="ECO:0000256" key="11">
    <source>
        <dbReference type="ARBA" id="ARBA00023166"/>
    </source>
</evidence>
<dbReference type="InterPro" id="IPR002397">
    <property type="entry name" value="Cyt_P450_B"/>
</dbReference>
<evidence type="ECO:0000256" key="8">
    <source>
        <dbReference type="ARBA" id="ARBA00023004"/>
    </source>
</evidence>
<evidence type="ECO:0000313" key="19">
    <source>
        <dbReference type="EMBL" id="BBY80172.1"/>
    </source>
</evidence>
<dbReference type="GO" id="GO:0006707">
    <property type="term" value="P:cholesterol catabolic process"/>
    <property type="evidence" value="ECO:0007669"/>
    <property type="project" value="TreeGrafter"/>
</dbReference>
<dbReference type="InterPro" id="IPR001128">
    <property type="entry name" value="Cyt_P450"/>
</dbReference>
<keyword evidence="20" id="KW-1185">Reference proteome</keyword>
<keyword evidence="5 18" id="KW-0479">Metal-binding</keyword>
<evidence type="ECO:0000256" key="17">
    <source>
        <dbReference type="ARBA" id="ARBA00083909"/>
    </source>
</evidence>
<dbReference type="SUPFAM" id="SSF48264">
    <property type="entry name" value="Cytochrome P450"/>
    <property type="match status" value="1"/>
</dbReference>
<evidence type="ECO:0000256" key="16">
    <source>
        <dbReference type="ARBA" id="ARBA00082981"/>
    </source>
</evidence>
<evidence type="ECO:0000256" key="15">
    <source>
        <dbReference type="ARBA" id="ARBA00079588"/>
    </source>
</evidence>
<evidence type="ECO:0000256" key="10">
    <source>
        <dbReference type="ARBA" id="ARBA00023098"/>
    </source>
</evidence>
<proteinExistence type="inferred from homology"/>
<evidence type="ECO:0000256" key="13">
    <source>
        <dbReference type="ARBA" id="ARBA00049645"/>
    </source>
</evidence>
<comment type="cofactor">
    <cofactor evidence="1">
        <name>heme</name>
        <dbReference type="ChEBI" id="CHEBI:30413"/>
    </cofactor>
</comment>
<keyword evidence="3" id="KW-0153">Cholesterol metabolism</keyword>
<sequence length="416" mass="46659">MTGVTEQNIAISVLDPDTYANGNPDTYGLPLDQYKYLRENEPVYRQTFDDPLLINEVWVLTRYEDILTVDRDADTFAANRGFVNIWTVNPIDPTSGGKPAMLTQDGADHRRHRGVVNRTFTPSMVRRLEEKFRGYARAVVDQALAKGSFNFVTDVAHAMPMEALGDVLGVPAEDRPKFFAWVDRFAAPFDTRITPSFEAVLEAIFSLTSYAGDLAAKKRANPDDDVVSQMVRADGADSMSEDEILGNFVLLASGAAESTRNALTHSMHQLMRDPDQMAWLRDHCDDIPDTAIQEMVRISTPFLHFVRTVTKDIEMHGQPIAEGERVCMLLPSGNFDPEVFDEPERFDLTRTPNRHLGFGRGQHTCLGKHIAVLEMKILLEELLQRTRDIHPTGDIVYVRDVFSHGVLELPVTVSPA</sequence>
<evidence type="ECO:0000256" key="3">
    <source>
        <dbReference type="ARBA" id="ARBA00022548"/>
    </source>
</evidence>
<evidence type="ECO:0000256" key="18">
    <source>
        <dbReference type="RuleBase" id="RU000461"/>
    </source>
</evidence>
<evidence type="ECO:0000256" key="4">
    <source>
        <dbReference type="ARBA" id="ARBA00022617"/>
    </source>
</evidence>
<comment type="pathway">
    <text evidence="13">Steroid metabolism; cholesterol degradation.</text>
</comment>
<accession>A0A7I7UFR8</accession>
<keyword evidence="10" id="KW-0443">Lipid metabolism</keyword>
<evidence type="ECO:0000256" key="12">
    <source>
        <dbReference type="ARBA" id="ARBA00023221"/>
    </source>
</evidence>
<name>A0A7I7UFR8_MYCPV</name>
<organism evidence="19 20">
    <name type="scientific">Mycolicibacterium pulveris</name>
    <name type="common">Mycobacterium pulveris</name>
    <dbReference type="NCBI Taxonomy" id="36813"/>
    <lineage>
        <taxon>Bacteria</taxon>
        <taxon>Bacillati</taxon>
        <taxon>Actinomycetota</taxon>
        <taxon>Actinomycetes</taxon>
        <taxon>Mycobacteriales</taxon>
        <taxon>Mycobacteriaceae</taxon>
        <taxon>Mycolicibacterium</taxon>
    </lineage>
</organism>
<evidence type="ECO:0000256" key="2">
    <source>
        <dbReference type="ARBA" id="ARBA00010617"/>
    </source>
</evidence>
<dbReference type="EMBL" id="AP022599">
    <property type="protein sequence ID" value="BBY80172.1"/>
    <property type="molecule type" value="Genomic_DNA"/>
</dbReference>
<dbReference type="AlphaFoldDB" id="A0A7I7UFR8"/>
<keyword evidence="7 18" id="KW-0560">Oxidoreductase</keyword>
<dbReference type="GO" id="GO:0036199">
    <property type="term" value="F:cholest-4-en-3-one 26-monooxygenase activity"/>
    <property type="evidence" value="ECO:0007669"/>
    <property type="project" value="TreeGrafter"/>
</dbReference>
<dbReference type="InterPro" id="IPR036396">
    <property type="entry name" value="Cyt_P450_sf"/>
</dbReference>
<dbReference type="GO" id="GO:0008395">
    <property type="term" value="F:steroid hydroxylase activity"/>
    <property type="evidence" value="ECO:0007669"/>
    <property type="project" value="TreeGrafter"/>
</dbReference>
<evidence type="ECO:0000256" key="5">
    <source>
        <dbReference type="ARBA" id="ARBA00022723"/>
    </source>
</evidence>
<reference evidence="19 20" key="1">
    <citation type="journal article" date="2019" name="Emerg. Microbes Infect.">
        <title>Comprehensive subspecies identification of 175 nontuberculous mycobacteria species based on 7547 genomic profiles.</title>
        <authorList>
            <person name="Matsumoto Y."/>
            <person name="Kinjo T."/>
            <person name="Motooka D."/>
            <person name="Nabeya D."/>
            <person name="Jung N."/>
            <person name="Uechi K."/>
            <person name="Horii T."/>
            <person name="Iida T."/>
            <person name="Fujita J."/>
            <person name="Nakamura S."/>
        </authorList>
    </citation>
    <scope>NUCLEOTIDE SEQUENCE [LARGE SCALE GENOMIC DNA]</scope>
    <source>
        <strain evidence="19 20">JCM 6370</strain>
    </source>
</reference>
<keyword evidence="9 18" id="KW-0503">Monooxygenase</keyword>
<keyword evidence="6" id="KW-0442">Lipid degradation</keyword>
<comment type="similarity">
    <text evidence="2 18">Belongs to the cytochrome P450 family.</text>
</comment>